<dbReference type="OrthoDB" id="30774at2759"/>
<dbReference type="GO" id="GO:0071013">
    <property type="term" value="C:catalytic step 2 spliceosome"/>
    <property type="evidence" value="ECO:0007669"/>
    <property type="project" value="TreeGrafter"/>
</dbReference>
<dbReference type="InterPro" id="IPR003613">
    <property type="entry name" value="Ubox_domain"/>
</dbReference>
<accession>W7T7R4</accession>
<evidence type="ECO:0000256" key="8">
    <source>
        <dbReference type="SAM" id="MobiDB-lite"/>
    </source>
</evidence>
<evidence type="ECO:0000259" key="10">
    <source>
        <dbReference type="PROSITE" id="PS51698"/>
    </source>
</evidence>
<dbReference type="InterPro" id="IPR026951">
    <property type="entry name" value="PPIL2_U-box_dom"/>
</dbReference>
<evidence type="ECO:0000256" key="1">
    <source>
        <dbReference type="ARBA" id="ARBA00000900"/>
    </source>
</evidence>
<evidence type="ECO:0000256" key="2">
    <source>
        <dbReference type="ARBA" id="ARBA00004123"/>
    </source>
</evidence>
<keyword evidence="12" id="KW-1185">Reference proteome</keyword>
<dbReference type="PROSITE" id="PS50072">
    <property type="entry name" value="CSA_PPIASE_2"/>
    <property type="match status" value="1"/>
</dbReference>
<comment type="caution">
    <text evidence="11">The sequence shown here is derived from an EMBL/GenBank/DDBJ whole genome shotgun (WGS) entry which is preliminary data.</text>
</comment>
<evidence type="ECO:0000256" key="7">
    <source>
        <dbReference type="ARBA" id="ARBA00023242"/>
    </source>
</evidence>
<protein>
    <recommendedName>
        <fullName evidence="4">RING-type E3 ubiquitin transferase</fullName>
        <ecNumber evidence="4">2.3.2.27</ecNumber>
    </recommendedName>
</protein>
<evidence type="ECO:0000313" key="12">
    <source>
        <dbReference type="Proteomes" id="UP000019335"/>
    </source>
</evidence>
<name>W7T7R4_9STRA</name>
<dbReference type="PANTHER" id="PTHR45625">
    <property type="entry name" value="PEPTIDYL-PROLYL CIS-TRANS ISOMERASE-RELATED"/>
    <property type="match status" value="1"/>
</dbReference>
<dbReference type="FunFam" id="3.30.40.10:FF:000079">
    <property type="entry name" value="Peptidyl-prolyl cis-trans isomerase 2"/>
    <property type="match status" value="1"/>
</dbReference>
<organism evidence="11 12">
    <name type="scientific">Nannochloropsis gaditana</name>
    <dbReference type="NCBI Taxonomy" id="72520"/>
    <lineage>
        <taxon>Eukaryota</taxon>
        <taxon>Sar</taxon>
        <taxon>Stramenopiles</taxon>
        <taxon>Ochrophyta</taxon>
        <taxon>Eustigmatophyceae</taxon>
        <taxon>Eustigmatales</taxon>
        <taxon>Monodopsidaceae</taxon>
        <taxon>Nannochloropsis</taxon>
    </lineage>
</organism>
<dbReference type="PROSITE" id="PS00170">
    <property type="entry name" value="CSA_PPIASE_1"/>
    <property type="match status" value="1"/>
</dbReference>
<dbReference type="InterPro" id="IPR029000">
    <property type="entry name" value="Cyclophilin-like_dom_sf"/>
</dbReference>
<reference evidence="11 12" key="1">
    <citation type="journal article" date="2014" name="Mol. Plant">
        <title>Chromosome Scale Genome Assembly and Transcriptome Profiling of Nannochloropsis gaditana in Nitrogen Depletion.</title>
        <authorList>
            <person name="Corteggiani Carpinelli E."/>
            <person name="Telatin A."/>
            <person name="Vitulo N."/>
            <person name="Forcato C."/>
            <person name="D'Angelo M."/>
            <person name="Schiavon R."/>
            <person name="Vezzi A."/>
            <person name="Giacometti G.M."/>
            <person name="Morosinotto T."/>
            <person name="Valle G."/>
        </authorList>
    </citation>
    <scope>NUCLEOTIDE SEQUENCE [LARGE SCALE GENOMIC DNA]</scope>
    <source>
        <strain evidence="11 12">B-31</strain>
    </source>
</reference>
<dbReference type="PRINTS" id="PR00153">
    <property type="entry name" value="CSAPPISMRASE"/>
</dbReference>
<dbReference type="SMART" id="SM00504">
    <property type="entry name" value="Ubox"/>
    <property type="match status" value="1"/>
</dbReference>
<dbReference type="GO" id="GO:0000209">
    <property type="term" value="P:protein polyubiquitination"/>
    <property type="evidence" value="ECO:0007669"/>
    <property type="project" value="TreeGrafter"/>
</dbReference>
<feature type="region of interest" description="Disordered" evidence="8">
    <location>
        <begin position="523"/>
        <end position="564"/>
    </location>
</feature>
<dbReference type="InterPro" id="IPR002130">
    <property type="entry name" value="Cyclophilin-type_PPIase_dom"/>
</dbReference>
<dbReference type="InterPro" id="IPR044666">
    <property type="entry name" value="Cyclophilin_A-like"/>
</dbReference>
<feature type="domain" description="PPIase cyclophilin-type" evidence="9">
    <location>
        <begin position="326"/>
        <end position="487"/>
    </location>
</feature>
<dbReference type="Gene3D" id="2.40.100.10">
    <property type="entry name" value="Cyclophilin-like"/>
    <property type="match status" value="1"/>
</dbReference>
<dbReference type="SUPFAM" id="SSF57850">
    <property type="entry name" value="RING/U-box"/>
    <property type="match status" value="1"/>
</dbReference>
<dbReference type="SUPFAM" id="SSF50891">
    <property type="entry name" value="Cyclophilin-like"/>
    <property type="match status" value="1"/>
</dbReference>
<evidence type="ECO:0000256" key="5">
    <source>
        <dbReference type="ARBA" id="ARBA00022679"/>
    </source>
</evidence>
<dbReference type="Pfam" id="PF04641">
    <property type="entry name" value="Rtf2"/>
    <property type="match status" value="1"/>
</dbReference>
<evidence type="ECO:0000256" key="3">
    <source>
        <dbReference type="ARBA" id="ARBA00007930"/>
    </source>
</evidence>
<keyword evidence="11" id="KW-0413">Isomerase</keyword>
<evidence type="ECO:0000313" key="11">
    <source>
        <dbReference type="EMBL" id="EWM22482.1"/>
    </source>
</evidence>
<sequence>MGKKQHSKDRMFLTATEWKELGGKREAAGRSSYRPLAFDSCALSLQPYETPVCTPEGVLFDILNLFPYVQKHKKNPITGHSMTAKEIVRLTMAKNAEGKWHCPVTFKEFTDHTHVVAVKPSGNVYAYEAVEELNIRRKNWTDLMTGESFTRKDIITLQDPSNAAHMALRDISNFKHLEEVRAEEQARVAGASAEEKIASSIRTNASTEMVLAEFQRQQREREEAEALRAAQAEAAAVEREKQEAEEEEELRRKGGGGATKRRRSILIEDLHPGKSVTTGKAAASFTATGVDLATGNTCRTATEEETREVRYKFARKLGKKGYVQLQTSLGNLNLEIHCDFVPRTAENFLGLCLRGFYDGLSFHRVIKGFMAQTGCPRGDGRGGETVWSLGGGREEGKEGGATMGFKDEFDSRLTHDKRGVLSMANSGKDTNRSQFFITFKSCRHLDNKHTVFGRVVGGMDVLGRLEGVEVGKEDRPKEEVKVLKAVALVNPLEESDAQFDAFVEGRRQEREAKQAFRRDNNALGFTRKGKGKGEEGNGVLSAREAADAERTEGFYSQPGPQKSVGEGVGRYLGSGAGQGRLGGGTVLPQRTAVVGSEAAYMQEVVGPAVHVKESSKAFQELAAQEERKGGSKKRRVAGAFGNFEGW</sequence>
<dbReference type="GO" id="GO:0003755">
    <property type="term" value="F:peptidyl-prolyl cis-trans isomerase activity"/>
    <property type="evidence" value="ECO:0007669"/>
    <property type="project" value="InterPro"/>
</dbReference>
<evidence type="ECO:0000256" key="4">
    <source>
        <dbReference type="ARBA" id="ARBA00012483"/>
    </source>
</evidence>
<comment type="subcellular location">
    <subcellularLocation>
        <location evidence="2">Nucleus</location>
    </subcellularLocation>
</comment>
<comment type="similarity">
    <text evidence="3">Belongs to the cyclophilin-type PPIase family. PPIL2 subfamily.</text>
</comment>
<dbReference type="AlphaFoldDB" id="W7T7R4"/>
<evidence type="ECO:0000259" key="9">
    <source>
        <dbReference type="PROSITE" id="PS50072"/>
    </source>
</evidence>
<comment type="catalytic activity">
    <reaction evidence="1">
        <text>S-ubiquitinyl-[E2 ubiquitin-conjugating enzyme]-L-cysteine + [acceptor protein]-L-lysine = [E2 ubiquitin-conjugating enzyme]-L-cysteine + N(6)-ubiquitinyl-[acceptor protein]-L-lysine.</text>
        <dbReference type="EC" id="2.3.2.27"/>
    </reaction>
</comment>
<gene>
    <name evidence="11" type="ORF">Naga_100011g92</name>
</gene>
<evidence type="ECO:0000256" key="6">
    <source>
        <dbReference type="ARBA" id="ARBA00022786"/>
    </source>
</evidence>
<dbReference type="EMBL" id="AZIL01002191">
    <property type="protein sequence ID" value="EWM22482.1"/>
    <property type="molecule type" value="Genomic_DNA"/>
</dbReference>
<dbReference type="InterPro" id="IPR013083">
    <property type="entry name" value="Znf_RING/FYVE/PHD"/>
</dbReference>
<dbReference type="EC" id="2.3.2.27" evidence="4"/>
<feature type="domain" description="U-box" evidence="10">
    <location>
        <begin position="34"/>
        <end position="107"/>
    </location>
</feature>
<feature type="region of interest" description="Disordered" evidence="8">
    <location>
        <begin position="236"/>
        <end position="264"/>
    </location>
</feature>
<dbReference type="GO" id="GO:0006457">
    <property type="term" value="P:protein folding"/>
    <property type="evidence" value="ECO:0007669"/>
    <property type="project" value="InterPro"/>
</dbReference>
<dbReference type="GO" id="GO:0061630">
    <property type="term" value="F:ubiquitin protein ligase activity"/>
    <property type="evidence" value="ECO:0007669"/>
    <property type="project" value="UniProtKB-EC"/>
</dbReference>
<keyword evidence="5" id="KW-0808">Transferase</keyword>
<keyword evidence="7" id="KW-0539">Nucleus</keyword>
<keyword evidence="6" id="KW-0833">Ubl conjugation pathway</keyword>
<dbReference type="Pfam" id="PF00160">
    <property type="entry name" value="Pro_isomerase"/>
    <property type="match status" value="1"/>
</dbReference>
<proteinExistence type="inferred from homology"/>
<dbReference type="Gene3D" id="3.30.40.10">
    <property type="entry name" value="Zinc/RING finger domain, C3HC4 (zinc finger)"/>
    <property type="match status" value="1"/>
</dbReference>
<dbReference type="Proteomes" id="UP000019335">
    <property type="component" value="Unassembled WGS sequence"/>
</dbReference>
<dbReference type="InterPro" id="IPR020892">
    <property type="entry name" value="Cyclophilin-type_PPIase_CS"/>
</dbReference>
<dbReference type="CDD" id="cd16663">
    <property type="entry name" value="RING-Ubox_PPIL2"/>
    <property type="match status" value="1"/>
</dbReference>
<dbReference type="PANTHER" id="PTHR45625:SF1">
    <property type="entry name" value="RING-TYPE E3 UBIQUITIN-PROTEIN LIGASE PPIL2"/>
    <property type="match status" value="1"/>
</dbReference>
<dbReference type="PROSITE" id="PS51698">
    <property type="entry name" value="U_BOX"/>
    <property type="match status" value="1"/>
</dbReference>